<evidence type="ECO:0000256" key="16">
    <source>
        <dbReference type="HAMAP-Rule" id="MF_00324"/>
    </source>
</evidence>
<dbReference type="InterPro" id="IPR016033">
    <property type="entry name" value="PolC_DP2_N"/>
</dbReference>
<dbReference type="GO" id="GO:0003723">
    <property type="term" value="F:RNA binding"/>
    <property type="evidence" value="ECO:0007669"/>
    <property type="project" value="UniProtKB-KW"/>
</dbReference>
<dbReference type="InterPro" id="IPR027434">
    <property type="entry name" value="Homing_endonucl"/>
</dbReference>
<evidence type="ECO:0000259" key="19">
    <source>
        <dbReference type="PROSITE" id="PS50819"/>
    </source>
</evidence>
<evidence type="ECO:0000256" key="7">
    <source>
        <dbReference type="ARBA" id="ARBA00022801"/>
    </source>
</evidence>
<accession>A0A2Z2M6V9</accession>
<keyword evidence="12 16" id="KW-0238">DNA-binding</keyword>
<dbReference type="Gene3D" id="3.10.28.10">
    <property type="entry name" value="Homing endonucleases"/>
    <property type="match status" value="1"/>
</dbReference>
<keyword evidence="17" id="KW-0694">RNA-binding</keyword>
<evidence type="ECO:0000256" key="6">
    <source>
        <dbReference type="ARBA" id="ARBA00022722"/>
    </source>
</evidence>
<dbReference type="GO" id="GO:0006308">
    <property type="term" value="P:DNA catabolic process"/>
    <property type="evidence" value="ECO:0007669"/>
    <property type="project" value="UniProtKB-UniRule"/>
</dbReference>
<dbReference type="InterPro" id="IPR004475">
    <property type="entry name" value="PolC_DP2"/>
</dbReference>
<dbReference type="Proteomes" id="UP000250179">
    <property type="component" value="Chromosome"/>
</dbReference>
<dbReference type="Pfam" id="PF24846">
    <property type="entry name" value="PolC_DP2_cat"/>
    <property type="match status" value="2"/>
</dbReference>
<evidence type="ECO:0000256" key="13">
    <source>
        <dbReference type="ARBA" id="ARBA00023268"/>
    </source>
</evidence>
<dbReference type="OrthoDB" id="7529at2157"/>
<dbReference type="SMART" id="SM00305">
    <property type="entry name" value="HintC"/>
    <property type="match status" value="1"/>
</dbReference>
<dbReference type="InterPro" id="IPR036844">
    <property type="entry name" value="Hint_dom_sf"/>
</dbReference>
<evidence type="ECO:0000256" key="3">
    <source>
        <dbReference type="ARBA" id="ARBA00022679"/>
    </source>
</evidence>
<dbReference type="GO" id="GO:0003887">
    <property type="term" value="F:DNA-directed DNA polymerase activity"/>
    <property type="evidence" value="ECO:0007669"/>
    <property type="project" value="UniProtKB-UniRule"/>
</dbReference>
<keyword evidence="4 16" id="KW-0548">Nucleotidyltransferase</keyword>
<dbReference type="PRINTS" id="PR00379">
    <property type="entry name" value="INTEIN"/>
</dbReference>
<dbReference type="PROSITE" id="PS50818">
    <property type="entry name" value="INTEIN_C_TER"/>
    <property type="match status" value="1"/>
</dbReference>
<dbReference type="Pfam" id="PF24844">
    <property type="entry name" value="PolC_DP2_central"/>
    <property type="match status" value="1"/>
</dbReference>
<dbReference type="GO" id="GO:0004519">
    <property type="term" value="F:endonuclease activity"/>
    <property type="evidence" value="ECO:0007669"/>
    <property type="project" value="InterPro"/>
</dbReference>
<feature type="region of interest" description="Disordered" evidence="18">
    <location>
        <begin position="1702"/>
        <end position="1790"/>
    </location>
</feature>
<dbReference type="Gene3D" id="2.170.16.10">
    <property type="entry name" value="Hedgehog/Intein (Hint) domain"/>
    <property type="match status" value="2"/>
</dbReference>
<keyword evidence="9 16" id="KW-0269">Exonuclease</keyword>
<dbReference type="InterPro" id="IPR004860">
    <property type="entry name" value="LAGLIDADG_dom"/>
</dbReference>
<dbReference type="InterPro" id="IPR003587">
    <property type="entry name" value="Hint_dom_N"/>
</dbReference>
<comment type="similarity">
    <text evidence="1 16">Belongs to the archaeal DNA polymerase II family.</text>
</comment>
<dbReference type="NCBIfam" id="NF011303">
    <property type="entry name" value="PRK14715.1"/>
    <property type="match status" value="1"/>
</dbReference>
<dbReference type="PROSITE" id="PS50817">
    <property type="entry name" value="INTEIN_N_TER"/>
    <property type="match status" value="1"/>
</dbReference>
<name>A0A2Z2M6V9_THEPR</name>
<keyword evidence="6 16" id="KW-0540">Nuclease</keyword>
<keyword evidence="7 16" id="KW-0378">Hydrolase</keyword>
<keyword evidence="11" id="KW-0651">Protein splicing</keyword>
<evidence type="ECO:0000256" key="18">
    <source>
        <dbReference type="SAM" id="MobiDB-lite"/>
    </source>
</evidence>
<dbReference type="PANTHER" id="PTHR42210">
    <property type="entry name" value="DNA POLYMERASE II LARGE SUBUNIT"/>
    <property type="match status" value="1"/>
</dbReference>
<evidence type="ECO:0000256" key="11">
    <source>
        <dbReference type="ARBA" id="ARBA00023000"/>
    </source>
</evidence>
<dbReference type="NCBIfam" id="TIGR01445">
    <property type="entry name" value="intein_Nterm"/>
    <property type="match status" value="1"/>
</dbReference>
<comment type="catalytic activity">
    <reaction evidence="15 16">
        <text>DNA(n) + a 2'-deoxyribonucleoside 5'-triphosphate = DNA(n+1) + diphosphate</text>
        <dbReference type="Rhea" id="RHEA:22508"/>
        <dbReference type="Rhea" id="RHEA-COMP:17339"/>
        <dbReference type="Rhea" id="RHEA-COMP:17340"/>
        <dbReference type="ChEBI" id="CHEBI:33019"/>
        <dbReference type="ChEBI" id="CHEBI:61560"/>
        <dbReference type="ChEBI" id="CHEBI:173112"/>
        <dbReference type="EC" id="2.7.7.7"/>
    </reaction>
</comment>
<dbReference type="InterPro" id="IPR056171">
    <property type="entry name" value="PolC_DP2_central_dom"/>
</dbReference>
<evidence type="ECO:0000256" key="10">
    <source>
        <dbReference type="ARBA" id="ARBA00022932"/>
    </source>
</evidence>
<dbReference type="SMART" id="SM00306">
    <property type="entry name" value="HintN"/>
    <property type="match status" value="1"/>
</dbReference>
<evidence type="ECO:0000313" key="20">
    <source>
        <dbReference type="EMBL" id="ASJ01887.1"/>
    </source>
</evidence>
<keyword evidence="3 16" id="KW-0808">Transferase</keyword>
<evidence type="ECO:0000256" key="8">
    <source>
        <dbReference type="ARBA" id="ARBA00022813"/>
    </source>
</evidence>
<dbReference type="InterPro" id="IPR006142">
    <property type="entry name" value="INTEIN"/>
</dbReference>
<dbReference type="GO" id="GO:0016539">
    <property type="term" value="P:intein-mediated protein splicing"/>
    <property type="evidence" value="ECO:0007669"/>
    <property type="project" value="InterPro"/>
</dbReference>
<dbReference type="EMBL" id="CP014862">
    <property type="protein sequence ID" value="ASJ01887.1"/>
    <property type="molecule type" value="Genomic_DNA"/>
</dbReference>
<dbReference type="EC" id="2.7.7.7" evidence="16"/>
<dbReference type="KEGG" id="tprf:A3L09_00740"/>
<dbReference type="InterPro" id="IPR006141">
    <property type="entry name" value="Intein_N"/>
</dbReference>
<feature type="domain" description="DOD-type homing endonuclease" evidence="19">
    <location>
        <begin position="1184"/>
        <end position="1319"/>
    </location>
</feature>
<evidence type="ECO:0000256" key="1">
    <source>
        <dbReference type="ARBA" id="ARBA00011053"/>
    </source>
</evidence>
<dbReference type="SUPFAM" id="SSF55608">
    <property type="entry name" value="Homing endonucleases"/>
    <property type="match status" value="1"/>
</dbReference>
<dbReference type="InterPro" id="IPR003586">
    <property type="entry name" value="Hint_dom_C"/>
</dbReference>
<sequence>MSEELYSPEMKAYFESLQREIDRAYEIARKARAQGKDPSLDVEVPQATDMAGRVESLVGPPGVAERIRVLVKEYGKELAALKIVDEIIDGRFGDLGSKEKYAEQSVRTALAILTEGIVSAPLEGIADVKIKRNEWADGSEYLALYYAGPIRSSGGTAQALSVLVGDYVRKKLGLDRFKPSEKHIERMVEEVDLYHRAVTRLQYHPEADEVRLAMRNIPIEITGEETDKVEVSHRNIPGVETNHLRGGAILVLAEGVLQKAKKLIKYIDKMGIEGWDWIKEFVEAKEKGKGSGDKKEESKAEEAGTESAAEEKEKVEKGFYYELYEKFRANIAPNKKYTKEIIGGRPLFAEPSTNGGFRLRYGRSRVSGFATWSVNPATMLILDEFIAIGTQMKTERPGKGCIVTPATTIEGPIVRLKNGSVIRVDDYETALNVRNELEEILYVGDALVNFGDFVENNQTLLPANYAEEWWIQELVHAVGDLYEVELQPFAENDRDAVEEAAEYLEVDPDFLWDLLRDPLRVKPDVETAIHLSKVLDIPFHPYYTLYWNTLKPEEVEELQKALVNAQIEWDESRKNRFARKVVLENDKTIKRYLELLGLPHRIERTEDRRKVIVVDYPWSAALLVPLGNLEWEFRAKPFYTVIDIINENSRIKLRDRGISWIGARMGRPEKAKERKMKPPVQVLFPIGLAGGSSRDIKKAAEEGKVTSVEIAFFKCPNCGHVGPEHICPRCGTRKELLWHCHKCNVDYTEGEAENFDFRCPKCGSELSPYARRTIKPSELLRAAMENVKVYGIDRLKGVQGMTSGYKMAEPLEKGLLRVKNDVYVFKDGTIRFDATDAPITHFKPKEIGTSVEKLRELGYTHDFEGKPLERDDQILELKVQDVILPYEAGRYLLKVANFIDDLLEKFYGLPRFYNAEKMEDLVGHLVIGLAPHTSAGIIGRIIGFSDVLVGYAHPYYHAAKRRNCFPGDTRILVQINGLPQRITLRELYDLFEDERYENMAYVRKKPKVDVKVYSFDPESGKVVLTDVEDVIKAPSTDHMIRFELELGRSFETTVDHPVLVYENGKFVEKRAFEVREGDKILVPNLKLPEISLEYLDLLKEFSKEEFAHLHDRIMVRGIASWLHSVRADVKEDYLRRDSIPLSVLLRVLREKGISIEEVPSCWLGFKRDKVRIKRFVPIKPLLRVVGYYLAEGYARESKSVYQLSFSIADNEVREDLKRAIREAFGDGFGIYERGEKVTVGSRVLYLLFTEVLKAGKNAYSKRVPSLVFTLPREAVAELLKAYFEGDGSALKSVPRVVAYSVNKALLEDIETLLLSKFGIRGYYTLDSNANRGNARGRLYHLERGTKAPVSKVYALNIAGKHYHRFFRDIGFVSKRKNSVYSLHSEKSPARDRYSVENGWLVKVRRVEYITPKEDFVFSLNAKKYHNVLINENIVTHQCDGDEDAVMLLLDALLNFSKYYLPEKRGGKMDAPLVVTTRLDPREVDSEVHNMDVVRYYPLEFYKATYELKSPKEIKFIERVENRLGKPEMYEGIKFTHDTDDIGLGPKMSLYKQLGDMEEKVARQLALAERIRAVDEHHVAETILNSHIIPDLRGNLRSFTRQEFRCVKCNTKYRRPPLTGKCPKCGGKIVLTVSKGAIEKYLPTAKMLVTKYNVLDYTRQRICMTEKDIKTLFENVFPERQRTLMGFSADVCERMIKERTGKSNGRNGYLDEFNGKNGKSREKGRSGSHKGKAGPKQKRPEKKVKTLTNFEAAAKKGQTSSKTAGTVEEKGDEKPKKKKRRGISLDEFFGS</sequence>
<dbReference type="Pfam" id="PF03833">
    <property type="entry name" value="PolC_DP2_N"/>
    <property type="match status" value="1"/>
</dbReference>
<comment type="subunit">
    <text evidence="2 16">Heterodimer of a large subunit and a small subunit.</text>
</comment>
<keyword evidence="13 16" id="KW-0511">Multifunctional enzyme</keyword>
<dbReference type="InterPro" id="IPR004042">
    <property type="entry name" value="Intein_endonuc_central"/>
</dbReference>
<proteinExistence type="inferred from homology"/>
<keyword evidence="10 16" id="KW-0239">DNA-directed DNA polymerase</keyword>
<keyword evidence="8" id="KW-0068">Autocatalytic cleavage</keyword>
<dbReference type="EC" id="3.1.11.1" evidence="16"/>
<dbReference type="InterPro" id="IPR030934">
    <property type="entry name" value="Intein_C"/>
</dbReference>
<evidence type="ECO:0000256" key="4">
    <source>
        <dbReference type="ARBA" id="ARBA00022695"/>
    </source>
</evidence>
<dbReference type="PROSITE" id="PS50889">
    <property type="entry name" value="S4"/>
    <property type="match status" value="1"/>
</dbReference>
<dbReference type="PANTHER" id="PTHR42210:SF1">
    <property type="entry name" value="DNA POLYMERASE II LARGE SUBUNIT"/>
    <property type="match status" value="1"/>
</dbReference>
<dbReference type="PROSITE" id="PS50819">
    <property type="entry name" value="INTEIN_ENDONUCLEASE"/>
    <property type="match status" value="1"/>
</dbReference>
<dbReference type="GO" id="GO:0006261">
    <property type="term" value="P:DNA-templated DNA replication"/>
    <property type="evidence" value="ECO:0007669"/>
    <property type="project" value="UniProtKB-UniRule"/>
</dbReference>
<feature type="compositionally biased region" description="Basic and acidic residues" evidence="18">
    <location>
        <begin position="288"/>
        <end position="302"/>
    </location>
</feature>
<reference evidence="20 21" key="1">
    <citation type="submission" date="2016-03" db="EMBL/GenBank/DDBJ databases">
        <title>Complete genome sequence of Thermococcus profundus strain DT5432.</title>
        <authorList>
            <person name="Oger P.M."/>
        </authorList>
    </citation>
    <scope>NUCLEOTIDE SEQUENCE [LARGE SCALE GENOMIC DNA]</scope>
    <source>
        <strain evidence="20 21">DT 5432</strain>
    </source>
</reference>
<evidence type="ECO:0000256" key="15">
    <source>
        <dbReference type="ARBA" id="ARBA00049244"/>
    </source>
</evidence>
<dbReference type="HAMAP" id="MF_00324">
    <property type="entry name" value="DNApol_II_L_arch"/>
    <property type="match status" value="1"/>
</dbReference>
<feature type="compositionally biased region" description="Basic residues" evidence="18">
    <location>
        <begin position="1725"/>
        <end position="1741"/>
    </location>
</feature>
<keyword evidence="5 16" id="KW-0235">DNA replication</keyword>
<evidence type="ECO:0000256" key="17">
    <source>
        <dbReference type="PROSITE-ProRule" id="PRU00182"/>
    </source>
</evidence>
<evidence type="ECO:0000256" key="14">
    <source>
        <dbReference type="ARBA" id="ARBA00025068"/>
    </source>
</evidence>
<dbReference type="GO" id="GO:0008310">
    <property type="term" value="F:single-stranded DNA 3'-5' DNA exonuclease activity"/>
    <property type="evidence" value="ECO:0007669"/>
    <property type="project" value="UniProtKB-EC"/>
</dbReference>
<dbReference type="Pfam" id="PF14890">
    <property type="entry name" value="Intein_splicing"/>
    <property type="match status" value="1"/>
</dbReference>
<dbReference type="GO" id="GO:0003677">
    <property type="term" value="F:DNA binding"/>
    <property type="evidence" value="ECO:0007669"/>
    <property type="project" value="UniProtKB-UniRule"/>
</dbReference>
<dbReference type="RefSeq" id="WP_088857156.1">
    <property type="nucleotide sequence ID" value="NZ_CP014862.1"/>
</dbReference>
<dbReference type="GeneID" id="33318892"/>
<dbReference type="NCBIfam" id="TIGR00354">
    <property type="entry name" value="polC"/>
    <property type="match status" value="1"/>
</dbReference>
<gene>
    <name evidence="16" type="primary">polC</name>
    <name evidence="20" type="ORF">A3L09_00740</name>
</gene>
<keyword evidence="21" id="KW-1185">Reference proteome</keyword>
<evidence type="ECO:0000256" key="12">
    <source>
        <dbReference type="ARBA" id="ARBA00023125"/>
    </source>
</evidence>
<evidence type="ECO:0000313" key="21">
    <source>
        <dbReference type="Proteomes" id="UP000250179"/>
    </source>
</evidence>
<comment type="catalytic activity">
    <reaction evidence="16">
        <text>Exonucleolytic cleavage in the 3'- to 5'-direction to yield nucleoside 5'-phosphates.</text>
        <dbReference type="EC" id="3.1.11.1"/>
    </reaction>
</comment>
<dbReference type="InterPro" id="IPR056172">
    <property type="entry name" value="PolC_DP2_cat_dom"/>
</dbReference>
<dbReference type="Pfam" id="PF14528">
    <property type="entry name" value="LAGLIDADG_3"/>
    <property type="match status" value="1"/>
</dbReference>
<organism evidence="20 21">
    <name type="scientific">Thermococcus profundus</name>
    <dbReference type="NCBI Taxonomy" id="49899"/>
    <lineage>
        <taxon>Archaea</taxon>
        <taxon>Methanobacteriati</taxon>
        <taxon>Methanobacteriota</taxon>
        <taxon>Thermococci</taxon>
        <taxon>Thermococcales</taxon>
        <taxon>Thermococcaceae</taxon>
        <taxon>Thermococcus</taxon>
    </lineage>
</organism>
<dbReference type="CDD" id="cd00081">
    <property type="entry name" value="Hint"/>
    <property type="match status" value="1"/>
</dbReference>
<evidence type="ECO:0000256" key="2">
    <source>
        <dbReference type="ARBA" id="ARBA00011315"/>
    </source>
</evidence>
<feature type="region of interest" description="Disordered" evidence="18">
    <location>
        <begin position="288"/>
        <end position="310"/>
    </location>
</feature>
<comment type="function">
    <text evidence="14 16">Possesses two activities: a DNA synthesis (polymerase) and an exonucleolytic activity that degrades single-stranded DNA in the 3'- to 5'-direction. Has a template-primer preference which is characteristic of a replicative DNA polymerase.</text>
</comment>
<evidence type="ECO:0000256" key="5">
    <source>
        <dbReference type="ARBA" id="ARBA00022705"/>
    </source>
</evidence>
<dbReference type="SUPFAM" id="SSF51294">
    <property type="entry name" value="Hedgehog/intein (Hint) domain"/>
    <property type="match status" value="1"/>
</dbReference>
<protein>
    <recommendedName>
        <fullName evidence="16">DNA polymerase II large subunit</fullName>
        <shortName evidence="16">Pol II</shortName>
        <ecNumber evidence="16">2.7.7.7</ecNumber>
    </recommendedName>
    <alternativeName>
        <fullName evidence="16">Exodeoxyribonuclease large subunit</fullName>
        <ecNumber evidence="16">3.1.11.1</ecNumber>
    </alternativeName>
</protein>
<evidence type="ECO:0000256" key="9">
    <source>
        <dbReference type="ARBA" id="ARBA00022839"/>
    </source>
</evidence>